<feature type="compositionally biased region" description="Basic and acidic residues" evidence="1">
    <location>
        <begin position="288"/>
        <end position="298"/>
    </location>
</feature>
<organism evidence="2 3">
    <name type="scientific">Diaphorina citri</name>
    <name type="common">Asian citrus psyllid</name>
    <dbReference type="NCBI Taxonomy" id="121845"/>
    <lineage>
        <taxon>Eukaryota</taxon>
        <taxon>Metazoa</taxon>
        <taxon>Ecdysozoa</taxon>
        <taxon>Arthropoda</taxon>
        <taxon>Hexapoda</taxon>
        <taxon>Insecta</taxon>
        <taxon>Pterygota</taxon>
        <taxon>Neoptera</taxon>
        <taxon>Paraneoptera</taxon>
        <taxon>Hemiptera</taxon>
        <taxon>Sternorrhyncha</taxon>
        <taxon>Psylloidea</taxon>
        <taxon>Psyllidae</taxon>
        <taxon>Diaphorininae</taxon>
        <taxon>Diaphorina</taxon>
    </lineage>
</organism>
<dbReference type="KEGG" id="dci:103512032"/>
<feature type="compositionally biased region" description="Polar residues" evidence="1">
    <location>
        <begin position="318"/>
        <end position="338"/>
    </location>
</feature>
<feature type="compositionally biased region" description="Polar residues" evidence="1">
    <location>
        <begin position="381"/>
        <end position="391"/>
    </location>
</feature>
<feature type="compositionally biased region" description="Polar residues" evidence="1">
    <location>
        <begin position="39"/>
        <end position="61"/>
    </location>
</feature>
<evidence type="ECO:0000256" key="1">
    <source>
        <dbReference type="SAM" id="MobiDB-lite"/>
    </source>
</evidence>
<accession>A0A1S4EF44</accession>
<feature type="region of interest" description="Disordered" evidence="1">
    <location>
        <begin position="518"/>
        <end position="541"/>
    </location>
</feature>
<feature type="compositionally biased region" description="Basic and acidic residues" evidence="1">
    <location>
        <begin position="62"/>
        <end position="78"/>
    </location>
</feature>
<reference evidence="3" key="1">
    <citation type="submission" date="2025-08" db="UniProtKB">
        <authorList>
            <consortium name="RefSeq"/>
        </authorList>
    </citation>
    <scope>IDENTIFICATION</scope>
</reference>
<name>A0A1S4EF44_DIACI</name>
<feature type="compositionally biased region" description="Basic and acidic residues" evidence="1">
    <location>
        <begin position="520"/>
        <end position="533"/>
    </location>
</feature>
<sequence>MTQMTDFLKVKLTAAAQWCRVQYCFRLQHLESSSSSPSNEDTVQLKTNCDLNSEAETNTNGEAKESSFDDPEKEKHIESSSSSPSNEDTVQHKTNCDLNSEAETNTNGEAKESSFDDPEKEHKEDDDSFTISIHKILEESDSEIKCDDSVHSKPTEVGDQSIELEEEAKILCDDLKPVVEVQESKEDIKEENIEDVPIVEEIESTNLVKDEIEDLVSTDKEDTKLRIEAVDNEDLVVADKGDLKDKVTVSTKEEIEEKPSAVDIEISTVDKPVDVKLDNTPQTNNLTEPDKKSTESVEKQSIAIEQTDIEIGEIKSPLKSSANDTCLNSNKLEPSISPSEEDVIPTDTSKPDMDNISCMDAEMEDSSSEKVETVKKIKSPLKSSANDTCLNSDKLEPSISPSEEDVIPTDASKPDMDNISCMDAEMEDSSSEKVETVKSEAVSENMNTEDPKNDEGSRSKPCDEELDSDISEEPNAKKIKLDVENDVEMVSTSHKDSVIDGSNENITKTAITEPDVELINLDKEQKDEIKKSSPESTPIVG</sequence>
<proteinExistence type="predicted"/>
<evidence type="ECO:0000313" key="2">
    <source>
        <dbReference type="Proteomes" id="UP000079169"/>
    </source>
</evidence>
<dbReference type="AlphaFoldDB" id="A0A1S4EF44"/>
<feature type="region of interest" description="Disordered" evidence="1">
    <location>
        <begin position="31"/>
        <end position="162"/>
    </location>
</feature>
<dbReference type="GeneID" id="103512032"/>
<evidence type="ECO:0000313" key="3">
    <source>
        <dbReference type="RefSeq" id="XP_017300692.1"/>
    </source>
</evidence>
<feature type="compositionally biased region" description="Polar residues" evidence="1">
    <location>
        <begin position="96"/>
        <end position="108"/>
    </location>
</feature>
<feature type="compositionally biased region" description="Basic and acidic residues" evidence="1">
    <location>
        <begin position="449"/>
        <end position="463"/>
    </location>
</feature>
<keyword evidence="2" id="KW-1185">Reference proteome</keyword>
<gene>
    <name evidence="3" type="primary">LOC103512032</name>
</gene>
<protein>
    <submittedName>
        <fullName evidence="3">Zinc-regulated protein 8-like</fullName>
    </submittedName>
</protein>
<feature type="region of interest" description="Disordered" evidence="1">
    <location>
        <begin position="269"/>
        <end position="477"/>
    </location>
</feature>
<dbReference type="PaxDb" id="121845-A0A1S4EF44"/>
<dbReference type="RefSeq" id="XP_017300692.1">
    <property type="nucleotide sequence ID" value="XM_017445203.1"/>
</dbReference>
<feature type="compositionally biased region" description="Basic and acidic residues" evidence="1">
    <location>
        <begin position="135"/>
        <end position="156"/>
    </location>
</feature>
<feature type="compositionally biased region" description="Basic and acidic residues" evidence="1">
    <location>
        <begin position="109"/>
        <end position="125"/>
    </location>
</feature>
<dbReference type="Proteomes" id="UP000079169">
    <property type="component" value="Unplaced"/>
</dbReference>